<dbReference type="AlphaFoldDB" id="A0A267HU66"/>
<comment type="caution">
    <text evidence="1">The sequence shown here is derived from an EMBL/GenBank/DDBJ whole genome shotgun (WGS) entry which is preliminary data.</text>
</comment>
<gene>
    <name evidence="1" type="ORF">AKL21_07440</name>
</gene>
<keyword evidence="2" id="KW-1185">Reference proteome</keyword>
<accession>A0A267HU66</accession>
<dbReference type="EMBL" id="LHUG01000005">
    <property type="protein sequence ID" value="PAB01080.1"/>
    <property type="molecule type" value="Genomic_DNA"/>
</dbReference>
<proteinExistence type="predicted"/>
<protein>
    <submittedName>
        <fullName evidence="1">Uncharacterized protein</fullName>
    </submittedName>
</protein>
<evidence type="ECO:0000313" key="2">
    <source>
        <dbReference type="Proteomes" id="UP000216797"/>
    </source>
</evidence>
<name>A0A267HU66_9ENTE</name>
<dbReference type="Proteomes" id="UP000216797">
    <property type="component" value="Unassembled WGS sequence"/>
</dbReference>
<sequence length="82" mass="9640">MFPCVSLDFEYLFDLQSPDGIFIPTEEFELVISIERSEKFHRVLLIDKNKTILYVEHDSKNLKVRIKSNSELTPEFLNQFSG</sequence>
<reference evidence="1 2" key="1">
    <citation type="submission" date="2015-08" db="EMBL/GenBank/DDBJ databases">
        <title>Enterococcus genome sequence.</title>
        <authorList>
            <person name="Acedo J.Z."/>
            <person name="Vederas J.C."/>
        </authorList>
    </citation>
    <scope>NUCLEOTIDE SEQUENCE [LARGE SCALE GENOMIC DNA]</scope>
    <source>
        <strain evidence="1 2">49</strain>
    </source>
</reference>
<evidence type="ECO:0000313" key="1">
    <source>
        <dbReference type="EMBL" id="PAB01080.1"/>
    </source>
</evidence>
<organism evidence="1 2">
    <name type="scientific">Enterococcus canintestini</name>
    <dbReference type="NCBI Taxonomy" id="317010"/>
    <lineage>
        <taxon>Bacteria</taxon>
        <taxon>Bacillati</taxon>
        <taxon>Bacillota</taxon>
        <taxon>Bacilli</taxon>
        <taxon>Lactobacillales</taxon>
        <taxon>Enterococcaceae</taxon>
        <taxon>Enterococcus</taxon>
    </lineage>
</organism>